<feature type="region of interest" description="Disordered" evidence="1">
    <location>
        <begin position="100"/>
        <end position="124"/>
    </location>
</feature>
<proteinExistence type="predicted"/>
<gene>
    <name evidence="2" type="ORF">MEDL_33768</name>
</gene>
<dbReference type="EMBL" id="CAJPWZ010001657">
    <property type="protein sequence ID" value="CAG2220291.1"/>
    <property type="molecule type" value="Genomic_DNA"/>
</dbReference>
<comment type="caution">
    <text evidence="2">The sequence shown here is derived from an EMBL/GenBank/DDBJ whole genome shotgun (WGS) entry which is preliminary data.</text>
</comment>
<keyword evidence="3" id="KW-1185">Reference proteome</keyword>
<reference evidence="2" key="1">
    <citation type="submission" date="2021-03" db="EMBL/GenBank/DDBJ databases">
        <authorList>
            <person name="Bekaert M."/>
        </authorList>
    </citation>
    <scope>NUCLEOTIDE SEQUENCE</scope>
</reference>
<name>A0A8S3SJA5_MYTED</name>
<evidence type="ECO:0000256" key="1">
    <source>
        <dbReference type="SAM" id="MobiDB-lite"/>
    </source>
</evidence>
<organism evidence="2 3">
    <name type="scientific">Mytilus edulis</name>
    <name type="common">Blue mussel</name>
    <dbReference type="NCBI Taxonomy" id="6550"/>
    <lineage>
        <taxon>Eukaryota</taxon>
        <taxon>Metazoa</taxon>
        <taxon>Spiralia</taxon>
        <taxon>Lophotrochozoa</taxon>
        <taxon>Mollusca</taxon>
        <taxon>Bivalvia</taxon>
        <taxon>Autobranchia</taxon>
        <taxon>Pteriomorphia</taxon>
        <taxon>Mytilida</taxon>
        <taxon>Mytiloidea</taxon>
        <taxon>Mytilidae</taxon>
        <taxon>Mytilinae</taxon>
        <taxon>Mytilus</taxon>
    </lineage>
</organism>
<dbReference type="Proteomes" id="UP000683360">
    <property type="component" value="Unassembled WGS sequence"/>
</dbReference>
<evidence type="ECO:0000313" key="3">
    <source>
        <dbReference type="Proteomes" id="UP000683360"/>
    </source>
</evidence>
<sequence>MLKTTLQTCNGKRKIEKATVSVQQSRDILEQFGILIAVEQQSRDILEQFGILIPVGAGTMHLMRKRGRPSTFYTFENGRSRKQTKIIKVEDTKLHVPPIPDVTEEQKIESEPEPTSSTSSDIEEVSGKMMRKGYETMKSFVDLRIRVTSNSVKEKSKDFISERLKSVWGEPDLVKENVSSKTSIYRQAEVDKSFDKYCFINDTSSKQPSSVVLESHNAASEVNLGRKYGNLLLIPGLVHIEINMAKGCFKLLWHMFLKELGNMLGFRTIRAQTCCQMATDHHKTMQMLEITLFGFANELIHEYYVYSKQNKIFPSFEGYFHGLMR</sequence>
<dbReference type="OrthoDB" id="6151976at2759"/>
<protein>
    <submittedName>
        <fullName evidence="2">Uncharacterized protein</fullName>
    </submittedName>
</protein>
<dbReference type="AlphaFoldDB" id="A0A8S3SJA5"/>
<evidence type="ECO:0000313" key="2">
    <source>
        <dbReference type="EMBL" id="CAG2220291.1"/>
    </source>
</evidence>
<accession>A0A8S3SJA5</accession>